<dbReference type="GO" id="GO:0006396">
    <property type="term" value="P:RNA processing"/>
    <property type="evidence" value="ECO:0007669"/>
    <property type="project" value="InterPro"/>
</dbReference>
<dbReference type="Proteomes" id="UP000778970">
    <property type="component" value="Unassembled WGS sequence"/>
</dbReference>
<dbReference type="GO" id="GO:0005737">
    <property type="term" value="C:cytoplasm"/>
    <property type="evidence" value="ECO:0007669"/>
    <property type="project" value="UniProtKB-ARBA"/>
</dbReference>
<gene>
    <name evidence="5" type="ORF">CKO21_04105</name>
</gene>
<comment type="similarity">
    <text evidence="1">Belongs to the class IV-like SAM-binding methyltransferase superfamily. RNA methyltransferase TrmH family.</text>
</comment>
<reference evidence="5" key="1">
    <citation type="submission" date="2017-08" db="EMBL/GenBank/DDBJ databases">
        <authorList>
            <person name="Imhoff J.F."/>
            <person name="Rahn T."/>
            <person name="Kuenzel S."/>
            <person name="Neulinger S.C."/>
        </authorList>
    </citation>
    <scope>NUCLEOTIDE SEQUENCE</scope>
    <source>
        <strain evidence="5">DSM 9154</strain>
    </source>
</reference>
<dbReference type="InterPro" id="IPR029026">
    <property type="entry name" value="tRNA_m1G_MTases_N"/>
</dbReference>
<dbReference type="InterPro" id="IPR013123">
    <property type="entry name" value="SpoU_subst-bd"/>
</dbReference>
<dbReference type="Gene3D" id="3.30.1330.30">
    <property type="match status" value="1"/>
</dbReference>
<dbReference type="SMART" id="SM00967">
    <property type="entry name" value="SpoU_sub_bind"/>
    <property type="match status" value="1"/>
</dbReference>
<protein>
    <submittedName>
        <fullName evidence="5">RNA methyltransferase</fullName>
    </submittedName>
</protein>
<evidence type="ECO:0000256" key="3">
    <source>
        <dbReference type="ARBA" id="ARBA00022679"/>
    </source>
</evidence>
<dbReference type="GO" id="GO:0032259">
    <property type="term" value="P:methylation"/>
    <property type="evidence" value="ECO:0007669"/>
    <property type="project" value="UniProtKB-KW"/>
</dbReference>
<dbReference type="GO" id="GO:0008173">
    <property type="term" value="F:RNA methyltransferase activity"/>
    <property type="evidence" value="ECO:0007669"/>
    <property type="project" value="InterPro"/>
</dbReference>
<dbReference type="CDD" id="cd18095">
    <property type="entry name" value="SpoU-like_rRNA-MTase"/>
    <property type="match status" value="1"/>
</dbReference>
<comment type="caution">
    <text evidence="5">The sequence shown here is derived from an EMBL/GenBank/DDBJ whole genome shotgun (WGS) entry which is preliminary data.</text>
</comment>
<evidence type="ECO:0000256" key="2">
    <source>
        <dbReference type="ARBA" id="ARBA00022603"/>
    </source>
</evidence>
<dbReference type="SUPFAM" id="SSF55315">
    <property type="entry name" value="L30e-like"/>
    <property type="match status" value="1"/>
</dbReference>
<proteinExistence type="inferred from homology"/>
<feature type="domain" description="RNA 2-O ribose methyltransferase substrate binding" evidence="4">
    <location>
        <begin position="42"/>
        <end position="118"/>
    </location>
</feature>
<keyword evidence="6" id="KW-1185">Reference proteome</keyword>
<evidence type="ECO:0000259" key="4">
    <source>
        <dbReference type="SMART" id="SM00967"/>
    </source>
</evidence>
<dbReference type="InterPro" id="IPR001537">
    <property type="entry name" value="SpoU_MeTrfase"/>
</dbReference>
<dbReference type="InterPro" id="IPR029028">
    <property type="entry name" value="Alpha/beta_knot_MTases"/>
</dbReference>
<evidence type="ECO:0000313" key="6">
    <source>
        <dbReference type="Proteomes" id="UP000778970"/>
    </source>
</evidence>
<evidence type="ECO:0000256" key="1">
    <source>
        <dbReference type="ARBA" id="ARBA00007228"/>
    </source>
</evidence>
<keyword evidence="3" id="KW-0808">Transferase</keyword>
<dbReference type="InterPro" id="IPR051259">
    <property type="entry name" value="rRNA_Methyltransferase"/>
</dbReference>
<organism evidence="5 6">
    <name type="scientific">Rhodovibrio salinarum</name>
    <dbReference type="NCBI Taxonomy" id="1087"/>
    <lineage>
        <taxon>Bacteria</taxon>
        <taxon>Pseudomonadati</taxon>
        <taxon>Pseudomonadota</taxon>
        <taxon>Alphaproteobacteria</taxon>
        <taxon>Rhodospirillales</taxon>
        <taxon>Rhodovibrionaceae</taxon>
        <taxon>Rhodovibrio</taxon>
    </lineage>
</organism>
<dbReference type="AlphaFoldDB" id="A0A934QGG1"/>
<dbReference type="EMBL" id="NRRE01000017">
    <property type="protein sequence ID" value="MBK1696424.1"/>
    <property type="molecule type" value="Genomic_DNA"/>
</dbReference>
<dbReference type="InterPro" id="IPR029064">
    <property type="entry name" value="Ribosomal_eL30-like_sf"/>
</dbReference>
<evidence type="ECO:0000313" key="5">
    <source>
        <dbReference type="EMBL" id="MBK1696424.1"/>
    </source>
</evidence>
<dbReference type="Gene3D" id="3.40.1280.10">
    <property type="match status" value="1"/>
</dbReference>
<accession>A0A934QGG1</accession>
<dbReference type="GO" id="GO:0003723">
    <property type="term" value="F:RNA binding"/>
    <property type="evidence" value="ECO:0007669"/>
    <property type="project" value="InterPro"/>
</dbReference>
<sequence>MSVEPNSQDRAIKRITSPGNTQVKAIRALHQKKHRESEGRFLAEGLRILAEAIDQGHAIETLVVLPEMRDHRVGARLVAHTLDNGGSVLEVSEPVLAKIARKDNPQGAVGVLPQRWERLETVDATGDRCWAVLEGIRDPGNLGTILRTLDAVGGAGAILLDQCCDPYSIEGVRASMGSLFCQRLVHTDFQTFQAWRARQGGMLVGTSLKATRDYQQVTYPRPTFVFMGNEQSGLPAEYEAGCDELVLIPMRGRADSLNVSIAASVMLYEVLNQDRRRSGGQE</sequence>
<name>A0A934QGG1_9PROT</name>
<keyword evidence="2 5" id="KW-0489">Methyltransferase</keyword>
<reference evidence="5" key="2">
    <citation type="journal article" date="2020" name="Microorganisms">
        <title>Osmotic Adaptation and Compatible Solute Biosynthesis of Phototrophic Bacteria as Revealed from Genome Analyses.</title>
        <authorList>
            <person name="Imhoff J.F."/>
            <person name="Rahn T."/>
            <person name="Kunzel S."/>
            <person name="Keller A."/>
            <person name="Neulinger S.C."/>
        </authorList>
    </citation>
    <scope>NUCLEOTIDE SEQUENCE</scope>
    <source>
        <strain evidence="5">DSM 9154</strain>
    </source>
</reference>
<dbReference type="PANTHER" id="PTHR43191">
    <property type="entry name" value="RRNA METHYLTRANSFERASE 3"/>
    <property type="match status" value="1"/>
</dbReference>
<dbReference type="Pfam" id="PF22435">
    <property type="entry name" value="MRM3-like_sub_bind"/>
    <property type="match status" value="1"/>
</dbReference>
<dbReference type="SUPFAM" id="SSF75217">
    <property type="entry name" value="alpha/beta knot"/>
    <property type="match status" value="1"/>
</dbReference>
<dbReference type="RefSeq" id="WP_051432189.1">
    <property type="nucleotide sequence ID" value="NZ_NRRE01000017.1"/>
</dbReference>
<dbReference type="PANTHER" id="PTHR43191:SF2">
    <property type="entry name" value="RRNA METHYLTRANSFERASE 3, MITOCHONDRIAL"/>
    <property type="match status" value="1"/>
</dbReference>
<dbReference type="InterPro" id="IPR053888">
    <property type="entry name" value="MRM3-like_sub_bind"/>
</dbReference>
<dbReference type="Pfam" id="PF00588">
    <property type="entry name" value="SpoU_methylase"/>
    <property type="match status" value="1"/>
</dbReference>